<dbReference type="OrthoDB" id="3016366at2759"/>
<dbReference type="Proteomes" id="UP000076738">
    <property type="component" value="Unassembled WGS sequence"/>
</dbReference>
<gene>
    <name evidence="1" type="ORF">CALVIDRAFT_569902</name>
</gene>
<accession>A0A167FGG1</accession>
<protein>
    <submittedName>
        <fullName evidence="1">Uncharacterized protein</fullName>
    </submittedName>
</protein>
<reference evidence="1 2" key="1">
    <citation type="journal article" date="2016" name="Mol. Biol. Evol.">
        <title>Comparative Genomics of Early-Diverging Mushroom-Forming Fungi Provides Insights into the Origins of Lignocellulose Decay Capabilities.</title>
        <authorList>
            <person name="Nagy L.G."/>
            <person name="Riley R."/>
            <person name="Tritt A."/>
            <person name="Adam C."/>
            <person name="Daum C."/>
            <person name="Floudas D."/>
            <person name="Sun H."/>
            <person name="Yadav J.S."/>
            <person name="Pangilinan J."/>
            <person name="Larsson K.H."/>
            <person name="Matsuura K."/>
            <person name="Barry K."/>
            <person name="Labutti K."/>
            <person name="Kuo R."/>
            <person name="Ohm R.A."/>
            <person name="Bhattacharya S.S."/>
            <person name="Shirouzu T."/>
            <person name="Yoshinaga Y."/>
            <person name="Martin F.M."/>
            <person name="Grigoriev I.V."/>
            <person name="Hibbett D.S."/>
        </authorList>
    </citation>
    <scope>NUCLEOTIDE SEQUENCE [LARGE SCALE GENOMIC DNA]</scope>
    <source>
        <strain evidence="1 2">TUFC12733</strain>
    </source>
</reference>
<proteinExistence type="predicted"/>
<evidence type="ECO:0000313" key="1">
    <source>
        <dbReference type="EMBL" id="KZO89462.1"/>
    </source>
</evidence>
<sequence>MPVDDTLLGPGLYLVVCWRDVGFHWMIYSYDGGVARWAFHAINQGVNGWMFERRNWNPVSSALALSALRIGVYVPAVEGLLAPIPMVTPAIDQQQGAFTCRIWVRQAIRTLHSANLIVCPDVDALEAEGVQVGNFHRQGVAFLGQPGQVYTSQHSH</sequence>
<dbReference type="EMBL" id="KV417405">
    <property type="protein sequence ID" value="KZO89462.1"/>
    <property type="molecule type" value="Genomic_DNA"/>
</dbReference>
<organism evidence="1 2">
    <name type="scientific">Calocera viscosa (strain TUFC12733)</name>
    <dbReference type="NCBI Taxonomy" id="1330018"/>
    <lineage>
        <taxon>Eukaryota</taxon>
        <taxon>Fungi</taxon>
        <taxon>Dikarya</taxon>
        <taxon>Basidiomycota</taxon>
        <taxon>Agaricomycotina</taxon>
        <taxon>Dacrymycetes</taxon>
        <taxon>Dacrymycetales</taxon>
        <taxon>Dacrymycetaceae</taxon>
        <taxon>Calocera</taxon>
    </lineage>
</organism>
<keyword evidence="2" id="KW-1185">Reference proteome</keyword>
<dbReference type="AlphaFoldDB" id="A0A167FGG1"/>
<name>A0A167FGG1_CALVF</name>
<evidence type="ECO:0000313" key="2">
    <source>
        <dbReference type="Proteomes" id="UP000076738"/>
    </source>
</evidence>